<organism evidence="8 9">
    <name type="scientific">Candidatus Thermokryptus mobilis</name>
    <dbReference type="NCBI Taxonomy" id="1643428"/>
    <lineage>
        <taxon>Bacteria</taxon>
        <taxon>Pseudomonadati</taxon>
        <taxon>Candidatus Kryptoniota</taxon>
        <taxon>Candidatus Thermokryptus</taxon>
    </lineage>
</organism>
<reference evidence="9" key="1">
    <citation type="submission" date="2015-11" db="EMBL/GenBank/DDBJ databases">
        <authorList>
            <person name="Varghese N."/>
        </authorList>
    </citation>
    <scope>NUCLEOTIDE SEQUENCE [LARGE SCALE GENOMIC DNA]</scope>
</reference>
<comment type="similarity">
    <text evidence="2">Belongs to the CRISPR-associated Csm5 family.</text>
</comment>
<evidence type="ECO:0000313" key="9">
    <source>
        <dbReference type="Proteomes" id="UP000320623"/>
    </source>
</evidence>
<evidence type="ECO:0000256" key="5">
    <source>
        <dbReference type="ARBA" id="ARBA00023118"/>
    </source>
</evidence>
<feature type="domain" description="CRISPR type III-associated protein" evidence="7">
    <location>
        <begin position="14"/>
        <end position="305"/>
    </location>
</feature>
<dbReference type="GO" id="GO:0003723">
    <property type="term" value="F:RNA binding"/>
    <property type="evidence" value="ECO:0007669"/>
    <property type="project" value="UniProtKB-KW"/>
</dbReference>
<evidence type="ECO:0000256" key="3">
    <source>
        <dbReference type="ARBA" id="ARBA00016113"/>
    </source>
</evidence>
<keyword evidence="4" id="KW-0694">RNA-binding</keyword>
<protein>
    <recommendedName>
        <fullName evidence="3">CRISPR system Cms protein Csm5</fullName>
    </recommendedName>
    <alternativeName>
        <fullName evidence="6">CRISPR type III A-associated protein Csm5</fullName>
    </alternativeName>
</protein>
<dbReference type="GO" id="GO:0051607">
    <property type="term" value="P:defense response to virus"/>
    <property type="evidence" value="ECO:0007669"/>
    <property type="project" value="UniProtKB-KW"/>
</dbReference>
<evidence type="ECO:0000256" key="4">
    <source>
        <dbReference type="ARBA" id="ARBA00022884"/>
    </source>
</evidence>
<evidence type="ECO:0000256" key="6">
    <source>
        <dbReference type="ARBA" id="ARBA00031720"/>
    </source>
</evidence>
<dbReference type="NCBIfam" id="TIGR01899">
    <property type="entry name" value="cas_TM1807_csm5"/>
    <property type="match status" value="1"/>
</dbReference>
<accession>A0A0S4NEG2</accession>
<dbReference type="OrthoDB" id="24360at2"/>
<sequence>MAEYKQVLKVLYRIITPIHIGMGADISPFEYVIKDGNFYRIESDDLISGLSEEQLKRFYSYIESNNLIGLRNVILENFNESYAKYKISVTRSVVEKYDKSINDVRNQLLISPFIRSVSDFRPYLPGSSIKGAIRTAIINDAVQNEIKKIGRHKLKEFQKKLFDKKGHWELELVGAIVKTRGGERSDAKRDPFRVLKVSDVYLSDEFFHVGEVLNASVNERRGRVETVGIQMFKEVLLGEVNLSKPVEFEGEIRIDEILSEAKYKGIETEDRIEKWIPMALSKDYIIKTCNDFYLNEFKREREFFEFAVDMHDVLDKIGKILSPSKDEFVIRVGRFSGVTAVTVNEIRKPHNKKWGNTKNLFEGKFPMGWVKVKFLS</sequence>
<proteinExistence type="inferred from homology"/>
<dbReference type="STRING" id="1643428.GCA_001442855_02235"/>
<dbReference type="RefSeq" id="WP_140945979.1">
    <property type="nucleotide sequence ID" value="NZ_FAOO01000031.1"/>
</dbReference>
<dbReference type="InterPro" id="IPR010173">
    <property type="entry name" value="CRISPR-assoc_Csm5"/>
</dbReference>
<dbReference type="InterPro" id="IPR005537">
    <property type="entry name" value="RAMP_III_fam"/>
</dbReference>
<dbReference type="Pfam" id="PF03787">
    <property type="entry name" value="RAMPs"/>
    <property type="match status" value="1"/>
</dbReference>
<dbReference type="PANTHER" id="PTHR38007:SF1">
    <property type="entry name" value="CRISPR SYSTEM CMS PROTEIN CSM5"/>
    <property type="match status" value="1"/>
</dbReference>
<keyword evidence="9" id="KW-1185">Reference proteome</keyword>
<dbReference type="PANTHER" id="PTHR38007">
    <property type="entry name" value="CRISPR SYSTEM CMS PROTEIN CSM5"/>
    <property type="match status" value="1"/>
</dbReference>
<dbReference type="AlphaFoldDB" id="A0A0S4NEG2"/>
<evidence type="ECO:0000256" key="2">
    <source>
        <dbReference type="ARBA" id="ARBA00006680"/>
    </source>
</evidence>
<dbReference type="Proteomes" id="UP000320623">
    <property type="component" value="Unassembled WGS sequence"/>
</dbReference>
<dbReference type="EMBL" id="FAOO01000031">
    <property type="protein sequence ID" value="CUU09193.1"/>
    <property type="molecule type" value="Genomic_DNA"/>
</dbReference>
<evidence type="ECO:0000259" key="7">
    <source>
        <dbReference type="Pfam" id="PF03787"/>
    </source>
</evidence>
<evidence type="ECO:0000313" key="8">
    <source>
        <dbReference type="EMBL" id="CUU09193.1"/>
    </source>
</evidence>
<gene>
    <name evidence="8" type="ORF">JGI1_02288</name>
</gene>
<comment type="function">
    <text evidence="1">This subunit might be involved in maturation of a crRNA intermediate to its mature form.</text>
</comment>
<evidence type="ECO:0000256" key="1">
    <source>
        <dbReference type="ARBA" id="ARBA00003088"/>
    </source>
</evidence>
<keyword evidence="5" id="KW-0051">Antiviral defense</keyword>
<name>A0A0S4NEG2_9BACT</name>